<dbReference type="OrthoDB" id="30840at10239"/>
<dbReference type="KEGG" id="vg:14181759"/>
<gene>
    <name evidence="1" type="ORF">MAR10_028</name>
</gene>
<name>K7RVJ7_9CAUD</name>
<protein>
    <submittedName>
        <fullName evidence="1">Uncharacterized protein</fullName>
    </submittedName>
</protein>
<dbReference type="EMBL" id="JX556418">
    <property type="protein sequence ID" value="AFV81260.1"/>
    <property type="molecule type" value="Genomic_DNA"/>
</dbReference>
<dbReference type="Proteomes" id="UP000009398">
    <property type="component" value="Segment"/>
</dbReference>
<accession>K7RVJ7</accession>
<reference evidence="1 2" key="1">
    <citation type="journal article" date="2012" name="J. Virol.">
        <title>Genome Sequence of Temperate Vibrio parahaemolyticus Bacteriophage vB_VpaS_MAR10.</title>
        <authorList>
            <person name="Alanis Villa A."/>
            <person name="Kropinski A.M."/>
            <person name="Abbasifar R."/>
            <person name="Abbasifar A."/>
            <person name="Griffiths M.W."/>
        </authorList>
    </citation>
    <scope>NUCLEOTIDE SEQUENCE [LARGE SCALE GENOMIC DNA]</scope>
</reference>
<evidence type="ECO:0000313" key="2">
    <source>
        <dbReference type="Proteomes" id="UP000009398"/>
    </source>
</evidence>
<organism evidence="1 2">
    <name type="scientific">Vibrio phage vB_VpaS_MAR10</name>
    <dbReference type="NCBI Taxonomy" id="1229755"/>
    <lineage>
        <taxon>Viruses</taxon>
        <taxon>Duplodnaviria</taxon>
        <taxon>Heunggongvirae</taxon>
        <taxon>Uroviricota</taxon>
        <taxon>Caudoviricetes</taxon>
        <taxon>Mardecavirus</taxon>
        <taxon>Mardecavirus MAR10</taxon>
    </lineage>
</organism>
<sequence>MNNTKVREALIEHYGLLLEDDKANYYLQPRDADFLFEHGTTKAYLVKNPWSAGQAKLPNVDVCAMALTELCAAAGIVLNDTIQGAQFVGDGTNQFDFLRVPMRGVVMAITVIEAPSALGAIHVLGETAARCYALVSIFRDDSQINSQGQEFISQNMNMHTGMIHTCLFRLALDEAQDAFPVYVPKMVSPNGYATPQEAIDNQPEDVKNMVPVTDFKQ</sequence>
<dbReference type="GeneID" id="14181759"/>
<dbReference type="RefSeq" id="YP_007111874.1">
    <property type="nucleotide sequence ID" value="NC_019713.1"/>
</dbReference>
<evidence type="ECO:0000313" key="1">
    <source>
        <dbReference type="EMBL" id="AFV81260.1"/>
    </source>
</evidence>
<keyword evidence="2" id="KW-1185">Reference proteome</keyword>
<proteinExistence type="predicted"/>